<comment type="caution">
    <text evidence="2">The sequence shown here is derived from an EMBL/GenBank/DDBJ whole genome shotgun (WGS) entry which is preliminary data.</text>
</comment>
<evidence type="ECO:0000313" key="3">
    <source>
        <dbReference type="Proteomes" id="UP001156682"/>
    </source>
</evidence>
<feature type="transmembrane region" description="Helical" evidence="1">
    <location>
        <begin position="139"/>
        <end position="158"/>
    </location>
</feature>
<keyword evidence="3" id="KW-1185">Reference proteome</keyword>
<organism evidence="2 3">
    <name type="scientific">Marinospirillum insulare</name>
    <dbReference type="NCBI Taxonomy" id="217169"/>
    <lineage>
        <taxon>Bacteria</taxon>
        <taxon>Pseudomonadati</taxon>
        <taxon>Pseudomonadota</taxon>
        <taxon>Gammaproteobacteria</taxon>
        <taxon>Oceanospirillales</taxon>
        <taxon>Oceanospirillaceae</taxon>
        <taxon>Marinospirillum</taxon>
    </lineage>
</organism>
<dbReference type="RefSeq" id="WP_027849907.1">
    <property type="nucleotide sequence ID" value="NZ_BSOR01000016.1"/>
</dbReference>
<gene>
    <name evidence="2" type="ORF">GCM10007878_10070</name>
</gene>
<evidence type="ECO:0000313" key="2">
    <source>
        <dbReference type="EMBL" id="GLR63572.1"/>
    </source>
</evidence>
<accession>A0ABQ5ZVW9</accession>
<name>A0ABQ5ZVW9_9GAMM</name>
<sequence>MEIVIGLAILAFLIGLVVAVANNKLVFYNSISDLVLSFAPWGVLLLGGIVVGIMAPEQAEVSTQEWQAWKASEEYYLNLFIYAGLAVAAGVTVRSVFINEGIFSGLLVAPFKVIYALVLPLVALAAIQNIFGKDKSLTTRALWVTLFGFVWWLTSILINGEEE</sequence>
<keyword evidence="1" id="KW-0472">Membrane</keyword>
<keyword evidence="1" id="KW-1133">Transmembrane helix</keyword>
<feature type="transmembrane region" description="Helical" evidence="1">
    <location>
        <begin position="103"/>
        <end position="127"/>
    </location>
</feature>
<protein>
    <recommendedName>
        <fullName evidence="4">Tripartite tricarboxylate transporter TctB family protein</fullName>
    </recommendedName>
</protein>
<proteinExistence type="predicted"/>
<feature type="transmembrane region" description="Helical" evidence="1">
    <location>
        <begin position="35"/>
        <end position="55"/>
    </location>
</feature>
<evidence type="ECO:0008006" key="4">
    <source>
        <dbReference type="Google" id="ProtNLM"/>
    </source>
</evidence>
<evidence type="ECO:0000256" key="1">
    <source>
        <dbReference type="SAM" id="Phobius"/>
    </source>
</evidence>
<dbReference type="Proteomes" id="UP001156682">
    <property type="component" value="Unassembled WGS sequence"/>
</dbReference>
<reference evidence="3" key="1">
    <citation type="journal article" date="2019" name="Int. J. Syst. Evol. Microbiol.">
        <title>The Global Catalogue of Microorganisms (GCM) 10K type strain sequencing project: providing services to taxonomists for standard genome sequencing and annotation.</title>
        <authorList>
            <consortium name="The Broad Institute Genomics Platform"/>
            <consortium name="The Broad Institute Genome Sequencing Center for Infectious Disease"/>
            <person name="Wu L."/>
            <person name="Ma J."/>
        </authorList>
    </citation>
    <scope>NUCLEOTIDE SEQUENCE [LARGE SCALE GENOMIC DNA]</scope>
    <source>
        <strain evidence="3">NBRC 100033</strain>
    </source>
</reference>
<dbReference type="EMBL" id="BSOR01000016">
    <property type="protein sequence ID" value="GLR63572.1"/>
    <property type="molecule type" value="Genomic_DNA"/>
</dbReference>
<keyword evidence="1" id="KW-0812">Transmembrane</keyword>
<feature type="transmembrane region" description="Helical" evidence="1">
    <location>
        <begin position="75"/>
        <end position="97"/>
    </location>
</feature>